<evidence type="ECO:0000313" key="1">
    <source>
        <dbReference type="EMBL" id="OMG74595.1"/>
    </source>
</evidence>
<comment type="caution">
    <text evidence="1">The sequence shown here is derived from an EMBL/GenBank/DDBJ whole genome shotgun (WGS) entry which is preliminary data.</text>
</comment>
<dbReference type="Proteomes" id="UP000187194">
    <property type="component" value="Unassembled WGS sequence"/>
</dbReference>
<gene>
    <name evidence="1" type="ORF">BW685_05490</name>
</gene>
<organism evidence="1 2">
    <name type="scientific">Burkholderia ubonensis</name>
    <dbReference type="NCBI Taxonomy" id="101571"/>
    <lineage>
        <taxon>Bacteria</taxon>
        <taxon>Pseudomonadati</taxon>
        <taxon>Pseudomonadota</taxon>
        <taxon>Betaproteobacteria</taxon>
        <taxon>Burkholderiales</taxon>
        <taxon>Burkholderiaceae</taxon>
        <taxon>Burkholderia</taxon>
        <taxon>Burkholderia cepacia complex</taxon>
    </lineage>
</organism>
<accession>A0A1R1JGS4</accession>
<name>A0A1R1JGS4_9BURK</name>
<dbReference type="AlphaFoldDB" id="A0A1R1JGS4"/>
<sequence>MGGINSVAIFKDLMAADLMTRRVGRYQQRPRKTSDVEWFRSVKVGRGHAVYVTSAGQNVIRQLKKDGKLTTALIK</sequence>
<dbReference type="EMBL" id="MTJZ01000005">
    <property type="protein sequence ID" value="OMG74595.1"/>
    <property type="molecule type" value="Genomic_DNA"/>
</dbReference>
<proteinExistence type="predicted"/>
<evidence type="ECO:0000313" key="2">
    <source>
        <dbReference type="Proteomes" id="UP000187194"/>
    </source>
</evidence>
<protein>
    <submittedName>
        <fullName evidence="1">Uncharacterized protein</fullName>
    </submittedName>
</protein>
<reference evidence="1 2" key="1">
    <citation type="submission" date="2017-01" db="EMBL/GenBank/DDBJ databases">
        <title>Phylogeographic, genomic and meropenem susceptibility analysis of Burkholderia ubonensis.</title>
        <authorList>
            <person name="Price E.P."/>
            <person name="Sarovich D.S."/>
            <person name="Webb J.R."/>
            <person name="Hall C.M."/>
            <person name="Sahl J.W."/>
            <person name="Kaestli M."/>
            <person name="Mayo M."/>
            <person name="Harrington G."/>
            <person name="Baker A.L."/>
            <person name="Sidak-Loftis L.C."/>
            <person name="Lummis M."/>
            <person name="Schupp J.M."/>
            <person name="Gillece J.D."/>
            <person name="Tuanyok A."/>
            <person name="Warner J."/>
            <person name="Busch J.D."/>
            <person name="Keim P."/>
            <person name="Currie B.J."/>
            <person name="Wagner D.M."/>
        </authorList>
    </citation>
    <scope>NUCLEOTIDE SEQUENCE [LARGE SCALE GENOMIC DNA]</scope>
    <source>
        <strain evidence="1 2">A21</strain>
    </source>
</reference>